<evidence type="ECO:0000313" key="1">
    <source>
        <dbReference type="EMBL" id="KAE9405578.1"/>
    </source>
</evidence>
<name>A0A6A4I860_9AGAR</name>
<gene>
    <name evidence="1" type="ORF">BT96DRAFT_916054</name>
</gene>
<evidence type="ECO:0000313" key="2">
    <source>
        <dbReference type="Proteomes" id="UP000799118"/>
    </source>
</evidence>
<dbReference type="AlphaFoldDB" id="A0A6A4I860"/>
<dbReference type="EMBL" id="ML769408">
    <property type="protein sequence ID" value="KAE9405578.1"/>
    <property type="molecule type" value="Genomic_DNA"/>
</dbReference>
<dbReference type="Proteomes" id="UP000799118">
    <property type="component" value="Unassembled WGS sequence"/>
</dbReference>
<keyword evidence="2" id="KW-1185">Reference proteome</keyword>
<protein>
    <recommendedName>
        <fullName evidence="3">F-box domain-containing protein</fullName>
    </recommendedName>
</protein>
<evidence type="ECO:0008006" key="3">
    <source>
        <dbReference type="Google" id="ProtNLM"/>
    </source>
</evidence>
<proteinExistence type="predicted"/>
<sequence length="297" mass="33329">MPLLEKVDLSLHMTNETPVDEWSSLVQKSGHHDRVLALPVEQLTALELIIFAESVNLDVLCNVLRRCKNLTNLAVSFHIYYSSRSPNNIPVSLPMLTSLNLHCDTRVFKYITAPLLEDLTIVDNYTEYIDTHLFYEDMAGFQTRSSTTLSCLKLIFGLGGSTNAELFTEKLIAILALFPSIGSLSIFGWPNSEDKNRAYYVVANSLFRALTYTKGQSVLLPKLTDFHCGLNLLEEYPSELTPMVFSRASMDVEDGDIWSDEMPGLWSLNLGCIGFADDLRFTRILELPGLTVVYQVG</sequence>
<accession>A0A6A4I860</accession>
<organism evidence="1 2">
    <name type="scientific">Gymnopus androsaceus JB14</name>
    <dbReference type="NCBI Taxonomy" id="1447944"/>
    <lineage>
        <taxon>Eukaryota</taxon>
        <taxon>Fungi</taxon>
        <taxon>Dikarya</taxon>
        <taxon>Basidiomycota</taxon>
        <taxon>Agaricomycotina</taxon>
        <taxon>Agaricomycetes</taxon>
        <taxon>Agaricomycetidae</taxon>
        <taxon>Agaricales</taxon>
        <taxon>Marasmiineae</taxon>
        <taxon>Omphalotaceae</taxon>
        <taxon>Gymnopus</taxon>
    </lineage>
</organism>
<reference evidence="1" key="1">
    <citation type="journal article" date="2019" name="Environ. Microbiol.">
        <title>Fungal ecological strategies reflected in gene transcription - a case study of two litter decomposers.</title>
        <authorList>
            <person name="Barbi F."/>
            <person name="Kohler A."/>
            <person name="Barry K."/>
            <person name="Baskaran P."/>
            <person name="Daum C."/>
            <person name="Fauchery L."/>
            <person name="Ihrmark K."/>
            <person name="Kuo A."/>
            <person name="LaButti K."/>
            <person name="Lipzen A."/>
            <person name="Morin E."/>
            <person name="Grigoriev I.V."/>
            <person name="Henrissat B."/>
            <person name="Lindahl B."/>
            <person name="Martin F."/>
        </authorList>
    </citation>
    <scope>NUCLEOTIDE SEQUENCE</scope>
    <source>
        <strain evidence="1">JB14</strain>
    </source>
</reference>